<dbReference type="GO" id="GO:0050660">
    <property type="term" value="F:flavin adenine dinucleotide binding"/>
    <property type="evidence" value="ECO:0007669"/>
    <property type="project" value="InterPro"/>
</dbReference>
<evidence type="ECO:0000313" key="7">
    <source>
        <dbReference type="Proteomes" id="UP000242519"/>
    </source>
</evidence>
<evidence type="ECO:0000256" key="5">
    <source>
        <dbReference type="SAM" id="MobiDB-lite"/>
    </source>
</evidence>
<protein>
    <recommendedName>
        <fullName evidence="8">Flavin-binding monooxygenase</fullName>
    </recommendedName>
</protein>
<evidence type="ECO:0008006" key="8">
    <source>
        <dbReference type="Google" id="ProtNLM"/>
    </source>
</evidence>
<gene>
    <name evidence="6" type="ORF">B2J93_8140</name>
</gene>
<dbReference type="Pfam" id="PF00743">
    <property type="entry name" value="FMO-like"/>
    <property type="match status" value="1"/>
</dbReference>
<keyword evidence="7" id="KW-1185">Reference proteome</keyword>
<dbReference type="GO" id="GO:0050661">
    <property type="term" value="F:NADP binding"/>
    <property type="evidence" value="ECO:0007669"/>
    <property type="project" value="InterPro"/>
</dbReference>
<dbReference type="InterPro" id="IPR051209">
    <property type="entry name" value="FAD-bind_Monooxygenase_sf"/>
</dbReference>
<keyword evidence="3" id="KW-0274">FAD</keyword>
<dbReference type="AlphaFoldDB" id="A0A218YS50"/>
<dbReference type="SUPFAM" id="SSF51905">
    <property type="entry name" value="FAD/NAD(P)-binding domain"/>
    <property type="match status" value="3"/>
</dbReference>
<feature type="compositionally biased region" description="Basic and acidic residues" evidence="5">
    <location>
        <begin position="85"/>
        <end position="100"/>
    </location>
</feature>
<feature type="region of interest" description="Disordered" evidence="5">
    <location>
        <begin position="41"/>
        <end position="100"/>
    </location>
</feature>
<dbReference type="STRING" id="503106.A0A218YS50"/>
<dbReference type="Proteomes" id="UP000242519">
    <property type="component" value="Unassembled WGS sequence"/>
</dbReference>
<dbReference type="PANTHER" id="PTHR42877:SF6">
    <property type="entry name" value="MONOOXYGENASE, PUTATIVE (AFU_ORTHOLOGUE AFUA_3G15050)-RELATED"/>
    <property type="match status" value="1"/>
</dbReference>
<evidence type="ECO:0000256" key="1">
    <source>
        <dbReference type="ARBA" id="ARBA00010139"/>
    </source>
</evidence>
<dbReference type="EMBL" id="MZNU01000448">
    <property type="protein sequence ID" value="OWO97359.1"/>
    <property type="molecule type" value="Genomic_DNA"/>
</dbReference>
<dbReference type="InterPro" id="IPR020946">
    <property type="entry name" value="Flavin_mOase-like"/>
</dbReference>
<dbReference type="Gene3D" id="3.50.50.60">
    <property type="entry name" value="FAD/NAD(P)-binding domain"/>
    <property type="match status" value="2"/>
</dbReference>
<keyword evidence="2" id="KW-0285">Flavoprotein</keyword>
<proteinExistence type="inferred from homology"/>
<feature type="compositionally biased region" description="Polar residues" evidence="5">
    <location>
        <begin position="47"/>
        <end position="66"/>
    </location>
</feature>
<dbReference type="InParanoid" id="A0A218YS50"/>
<dbReference type="OrthoDB" id="74360at2759"/>
<accession>A0A218YS50</accession>
<comment type="similarity">
    <text evidence="1">Belongs to the FAD-binding monooxygenase family.</text>
</comment>
<dbReference type="GO" id="GO:0004499">
    <property type="term" value="F:N,N-dimethylaniline monooxygenase activity"/>
    <property type="evidence" value="ECO:0007669"/>
    <property type="project" value="InterPro"/>
</dbReference>
<keyword evidence="4" id="KW-0560">Oxidoreductase</keyword>
<name>A0A218YS50_9HELO</name>
<organism evidence="6 7">
    <name type="scientific">Diplocarpon coronariae</name>
    <dbReference type="NCBI Taxonomy" id="2795749"/>
    <lineage>
        <taxon>Eukaryota</taxon>
        <taxon>Fungi</taxon>
        <taxon>Dikarya</taxon>
        <taxon>Ascomycota</taxon>
        <taxon>Pezizomycotina</taxon>
        <taxon>Leotiomycetes</taxon>
        <taxon>Helotiales</taxon>
        <taxon>Drepanopezizaceae</taxon>
        <taxon>Diplocarpon</taxon>
    </lineage>
</organism>
<comment type="caution">
    <text evidence="6">The sequence shown here is derived from an EMBL/GenBank/DDBJ whole genome shotgun (WGS) entry which is preliminary data.</text>
</comment>
<evidence type="ECO:0000256" key="4">
    <source>
        <dbReference type="ARBA" id="ARBA00023002"/>
    </source>
</evidence>
<sequence>MAASVESESVVATMGSALLKQPTSYDVEMASPLDVSWKDELAAVTPPSESNGLYGNANSTKSTQPPQRSPSPEIKTQNAIHSVKTAKDPKPSRTFELEDRPIDAPSTIRVAVIGAGLAGITAGILLPAKVPGISLTIYDKNAAVGGTWYENVYPGVRCDIPANVYQSTFAPKTQWTEEYAQGAEILSYWTDVAEKYNVYQYLQLRHRVAGATWDQGSGIWTLRVENLATDETYATEFDVVIMAIGRFNDWKLPDYPGIKTYKGHLRHSSAWDPKFDPRGKTVAVIGNGASGIQVVPNLQPLVAHLDHYARSPTWIAGSFGGEGAGRRLEPNYYAKELLASFSDSETYLHFRKDLESTFYRRFGTLFAGTEANENLRREFIALMGERLKQKPELLDSIVPDFPPNCRRLTPGPGYLEALTEPNVTFIRTPISHFTPTGIVTTDNIHRPVDAVICSTGANVDMRPPFPITAHGRDLRDAWFPDPLTYLGLATPGFPNLLHLQGPNAAGHSGTVPNQVETQVTYIAKLLRKASAQRIKSFVPSQAATDDFVAYADSFFPRTVFTASCSSWANGGRPGGRIHGHWPGSASHLNLVRRDPRWEDWEWTSGAESGNRFAWLGNGWTGKEVRGEGDLTPYLMKPEDIDLRSYHETWFEGLDS</sequence>
<dbReference type="PANTHER" id="PTHR42877">
    <property type="entry name" value="L-ORNITHINE N(5)-MONOOXYGENASE-RELATED"/>
    <property type="match status" value="1"/>
</dbReference>
<dbReference type="InterPro" id="IPR036188">
    <property type="entry name" value="FAD/NAD-bd_sf"/>
</dbReference>
<evidence type="ECO:0000256" key="2">
    <source>
        <dbReference type="ARBA" id="ARBA00022630"/>
    </source>
</evidence>
<evidence type="ECO:0000313" key="6">
    <source>
        <dbReference type="EMBL" id="OWO97359.1"/>
    </source>
</evidence>
<reference evidence="6 7" key="1">
    <citation type="submission" date="2017-04" db="EMBL/GenBank/DDBJ databases">
        <title>Draft genome sequence of Marssonina coronaria NL1: causal agent of apple blotch.</title>
        <authorList>
            <person name="Cheng Q."/>
        </authorList>
    </citation>
    <scope>NUCLEOTIDE SEQUENCE [LARGE SCALE GENOMIC DNA]</scope>
    <source>
        <strain evidence="6 7">NL1</strain>
    </source>
</reference>
<evidence type="ECO:0000256" key="3">
    <source>
        <dbReference type="ARBA" id="ARBA00022827"/>
    </source>
</evidence>